<keyword evidence="10 15" id="KW-1133">Transmembrane helix</keyword>
<dbReference type="InterPro" id="IPR017441">
    <property type="entry name" value="Protein_kinase_ATP_BS"/>
</dbReference>
<dbReference type="PROSITE" id="PS01187">
    <property type="entry name" value="EGF_CA"/>
    <property type="match status" value="1"/>
</dbReference>
<dbReference type="InterPro" id="IPR045274">
    <property type="entry name" value="WAK-like"/>
</dbReference>
<dbReference type="InterPro" id="IPR025287">
    <property type="entry name" value="WAK_GUB"/>
</dbReference>
<dbReference type="GO" id="GO:0030247">
    <property type="term" value="F:polysaccharide binding"/>
    <property type="evidence" value="ECO:0007669"/>
    <property type="project" value="InterPro"/>
</dbReference>
<keyword evidence="19" id="KW-1185">Reference proteome</keyword>
<evidence type="ECO:0000313" key="19">
    <source>
        <dbReference type="Proteomes" id="UP000195402"/>
    </source>
</evidence>
<organism evidence="18 19">
    <name type="scientific">Macleaya cordata</name>
    <name type="common">Five-seeded plume-poppy</name>
    <name type="synonym">Bocconia cordata</name>
    <dbReference type="NCBI Taxonomy" id="56857"/>
    <lineage>
        <taxon>Eukaryota</taxon>
        <taxon>Viridiplantae</taxon>
        <taxon>Streptophyta</taxon>
        <taxon>Embryophyta</taxon>
        <taxon>Tracheophyta</taxon>
        <taxon>Spermatophyta</taxon>
        <taxon>Magnoliopsida</taxon>
        <taxon>Ranunculales</taxon>
        <taxon>Papaveraceae</taxon>
        <taxon>Papaveroideae</taxon>
        <taxon>Macleaya</taxon>
    </lineage>
</organism>
<keyword evidence="11 15" id="KW-0472">Membrane</keyword>
<dbReference type="Pfam" id="PF13947">
    <property type="entry name" value="GUB_WAK_bind"/>
    <property type="match status" value="2"/>
</dbReference>
<dbReference type="GO" id="GO:0005886">
    <property type="term" value="C:plasma membrane"/>
    <property type="evidence" value="ECO:0007669"/>
    <property type="project" value="TreeGrafter"/>
</dbReference>
<name>A0A200R8C8_MACCD</name>
<evidence type="ECO:0000256" key="2">
    <source>
        <dbReference type="ARBA" id="ARBA00022527"/>
    </source>
</evidence>
<comment type="caution">
    <text evidence="18">The sequence shown here is derived from an EMBL/GenBank/DDBJ whole genome shotgun (WGS) entry which is preliminary data.</text>
</comment>
<dbReference type="InterPro" id="IPR011009">
    <property type="entry name" value="Kinase-like_dom_sf"/>
</dbReference>
<dbReference type="InterPro" id="IPR008271">
    <property type="entry name" value="Ser/Thr_kinase_AS"/>
</dbReference>
<feature type="transmembrane region" description="Helical" evidence="15">
    <location>
        <begin position="651"/>
        <end position="676"/>
    </location>
</feature>
<evidence type="ECO:0000256" key="16">
    <source>
        <dbReference type="SAM" id="SignalP"/>
    </source>
</evidence>
<feature type="domain" description="Protein kinase" evidence="17">
    <location>
        <begin position="730"/>
        <end position="1013"/>
    </location>
</feature>
<dbReference type="STRING" id="56857.A0A200R8C8"/>
<evidence type="ECO:0000256" key="5">
    <source>
        <dbReference type="ARBA" id="ARBA00022692"/>
    </source>
</evidence>
<evidence type="ECO:0000313" key="18">
    <source>
        <dbReference type="EMBL" id="OVA18955.1"/>
    </source>
</evidence>
<evidence type="ECO:0000256" key="15">
    <source>
        <dbReference type="SAM" id="Phobius"/>
    </source>
</evidence>
<dbReference type="FunFam" id="2.10.25.10:FF:000628">
    <property type="entry name" value="Wall-associated receptor kinase 2"/>
    <property type="match status" value="1"/>
</dbReference>
<evidence type="ECO:0000256" key="14">
    <source>
        <dbReference type="PROSITE-ProRule" id="PRU10141"/>
    </source>
</evidence>
<dbReference type="PANTHER" id="PTHR27005">
    <property type="entry name" value="WALL-ASSOCIATED RECEPTOR KINASE-LIKE 21"/>
    <property type="match status" value="1"/>
</dbReference>
<keyword evidence="6 16" id="KW-0732">Signal</keyword>
<dbReference type="InParanoid" id="A0A200R8C8"/>
<evidence type="ECO:0000256" key="13">
    <source>
        <dbReference type="ARBA" id="ARBA00023180"/>
    </source>
</evidence>
<dbReference type="PANTHER" id="PTHR27005:SF515">
    <property type="entry name" value="WALL-ASSOCIATED RECEPTOR KINASE-LIKE 10-RELATED"/>
    <property type="match status" value="1"/>
</dbReference>
<dbReference type="Proteomes" id="UP000195402">
    <property type="component" value="Unassembled WGS sequence"/>
</dbReference>
<gene>
    <name evidence="18" type="ORF">BVC80_8931g14</name>
</gene>
<dbReference type="FunFam" id="3.30.200.20:FF:000043">
    <property type="entry name" value="Wall-associated receptor kinase 2"/>
    <property type="match status" value="1"/>
</dbReference>
<dbReference type="InterPro" id="IPR049883">
    <property type="entry name" value="NOTCH1_EGF-like"/>
</dbReference>
<keyword evidence="7 14" id="KW-0547">Nucleotide-binding</keyword>
<keyword evidence="12" id="KW-1015">Disulfide bond</keyword>
<dbReference type="SMART" id="SM00179">
    <property type="entry name" value="EGF_CA"/>
    <property type="match status" value="1"/>
</dbReference>
<proteinExistence type="predicted"/>
<feature type="signal peptide" evidence="16">
    <location>
        <begin position="1"/>
        <end position="28"/>
    </location>
</feature>
<dbReference type="OMA" id="IAVCANT"/>
<dbReference type="PROSITE" id="PS00107">
    <property type="entry name" value="PROTEIN_KINASE_ATP"/>
    <property type="match status" value="1"/>
</dbReference>
<dbReference type="InterPro" id="IPR000742">
    <property type="entry name" value="EGF"/>
</dbReference>
<dbReference type="PROSITE" id="PS00108">
    <property type="entry name" value="PROTEIN_KINASE_ST"/>
    <property type="match status" value="1"/>
</dbReference>
<dbReference type="InterPro" id="IPR018097">
    <property type="entry name" value="EGF_Ca-bd_CS"/>
</dbReference>
<sequence length="1056" mass="117454">MIPSTTTLQDMLVYLLPLMVLLAPAAESAATLLTNSNTSIAKPGCRDRCGKVSIPYPFGIGDQRCYYDKAYEIICNDFDHNPPLPMMMIQNDDGDRLAINRKYQVLQLTLDYVRVNVSAKSYCYNQTTGMPLGISDELVYYLSAEGPFTFSVTHNNLIALGCETFAYIAPIGSSHNYVSGCASSCAIGTDLNSCAGGSSCYCEATIPEGLKAFQVEVKSLNTNRSWNPNQCSQAVVADRDFGINDLIISSRDSDLWSVPVILDWSIGGNTTCEIAQQRNPTSYACGLNTYCVNSNNVLGYNCNCSKGYQGNPYLLYGCQPIPAAAPPPKSSTSIIAKKGCRDRCGNVSIPYPFGIGSSHCYLDYQFEIRCNDSNNPPVPLLQYSKYLQSLHYSEYFNYWYEVLQLTPDYVRINVSAPAKCYNKSTNWQARSTDMSSFLLDGPFTFSNTRNKLTAVGCDIFAHITHDDHSQNNTTGCASNCSKETLGNLPSCLGGKGCCQTTIPKGLKSFLFRIDSINSTTNNRSGNPYECNNVFLMEKEFSGLEELDLSREDLYVPVIMDWAIGNIQCKKAQTNITSYVCGENTYCVESSNGPGYRCKCLDGYQGNPYLLHGCLDINECEESANICGKEGICINTQGSYTCGLDYKQGLRLAVVVPLGIGIAIILILLLAMGFWLYHRLEKRKQMTMKQNHFKRNGGLLLSQKISSNDGKVEKEAKIFLTEELERITDNFNQSRIIGKGGFGTVYKGMLSDGRIVAIKKSKLVDESQVEQFINEVVILSQINHRHIVKLLGCCLETEVPLLVYEFVSNGTLSYHLFGEAGHKSSISWKDRLRIAAEVARALAYLHSDASMPIFHRDIKSSNILLDENYKVKVSDFGISRSIPLDKTHLTTLVQGTFGYLDPEYFHSSQFTEKSDVYSFGVVLVELLTGQRAISLIRSEEEKSLAMHFISSMKENRLFEILEARVVNEGNKDEVLVVAKLAKRCLKLNGKKRPTMKEIARSLDGLRKFQENQWIENQKLQEEESCLIGDEISSYYTSGAFEVEESECSSLIVQSTAN</sequence>
<dbReference type="Gene3D" id="2.10.25.10">
    <property type="entry name" value="Laminin"/>
    <property type="match status" value="2"/>
</dbReference>
<dbReference type="EMBL" id="MVGT01000345">
    <property type="protein sequence ID" value="OVA18955.1"/>
    <property type="molecule type" value="Genomic_DNA"/>
</dbReference>
<dbReference type="OrthoDB" id="4062651at2759"/>
<dbReference type="SMART" id="SM00220">
    <property type="entry name" value="S_TKc"/>
    <property type="match status" value="1"/>
</dbReference>
<dbReference type="SMART" id="SM00181">
    <property type="entry name" value="EGF"/>
    <property type="match status" value="2"/>
</dbReference>
<evidence type="ECO:0000256" key="10">
    <source>
        <dbReference type="ARBA" id="ARBA00022989"/>
    </source>
</evidence>
<dbReference type="CDD" id="cd14066">
    <property type="entry name" value="STKc_IRAK"/>
    <property type="match status" value="1"/>
</dbReference>
<dbReference type="GO" id="GO:0004674">
    <property type="term" value="F:protein serine/threonine kinase activity"/>
    <property type="evidence" value="ECO:0007669"/>
    <property type="project" value="UniProtKB-KW"/>
</dbReference>
<comment type="subcellular location">
    <subcellularLocation>
        <location evidence="1">Membrane</location>
        <topology evidence="1">Single-pass type I membrane protein</topology>
    </subcellularLocation>
</comment>
<dbReference type="GO" id="GO:0007166">
    <property type="term" value="P:cell surface receptor signaling pathway"/>
    <property type="evidence" value="ECO:0007669"/>
    <property type="project" value="InterPro"/>
</dbReference>
<keyword evidence="8 18" id="KW-0418">Kinase</keyword>
<keyword evidence="5 15" id="KW-0812">Transmembrane</keyword>
<evidence type="ECO:0000256" key="4">
    <source>
        <dbReference type="ARBA" id="ARBA00022679"/>
    </source>
</evidence>
<dbReference type="PROSITE" id="PS50011">
    <property type="entry name" value="PROTEIN_KINASE_DOM"/>
    <property type="match status" value="1"/>
</dbReference>
<dbReference type="FunFam" id="1.10.510.10:FF:000084">
    <property type="entry name" value="Wall-associated receptor kinase 2"/>
    <property type="match status" value="1"/>
</dbReference>
<evidence type="ECO:0000256" key="11">
    <source>
        <dbReference type="ARBA" id="ARBA00023136"/>
    </source>
</evidence>
<keyword evidence="9 14" id="KW-0067">ATP-binding</keyword>
<evidence type="ECO:0000256" key="9">
    <source>
        <dbReference type="ARBA" id="ARBA00022840"/>
    </source>
</evidence>
<dbReference type="AlphaFoldDB" id="A0A200R8C8"/>
<evidence type="ECO:0000256" key="3">
    <source>
        <dbReference type="ARBA" id="ARBA00022536"/>
    </source>
</evidence>
<dbReference type="Pfam" id="PF00069">
    <property type="entry name" value="Pkinase"/>
    <property type="match status" value="1"/>
</dbReference>
<feature type="binding site" evidence="14">
    <location>
        <position position="759"/>
    </location>
    <ligand>
        <name>ATP</name>
        <dbReference type="ChEBI" id="CHEBI:30616"/>
    </ligand>
</feature>
<dbReference type="SUPFAM" id="SSF56112">
    <property type="entry name" value="Protein kinase-like (PK-like)"/>
    <property type="match status" value="1"/>
</dbReference>
<keyword evidence="2" id="KW-0723">Serine/threonine-protein kinase</keyword>
<feature type="chain" id="PRO_5012803811" evidence="16">
    <location>
        <begin position="29"/>
        <end position="1056"/>
    </location>
</feature>
<dbReference type="Pfam" id="PF07645">
    <property type="entry name" value="EGF_CA"/>
    <property type="match status" value="1"/>
</dbReference>
<evidence type="ECO:0000259" key="17">
    <source>
        <dbReference type="PROSITE" id="PS50011"/>
    </source>
</evidence>
<reference evidence="18 19" key="1">
    <citation type="journal article" date="2017" name="Mol. Plant">
        <title>The Genome of Medicinal Plant Macleaya cordata Provides New Insights into Benzylisoquinoline Alkaloids Metabolism.</title>
        <authorList>
            <person name="Liu X."/>
            <person name="Liu Y."/>
            <person name="Huang P."/>
            <person name="Ma Y."/>
            <person name="Qing Z."/>
            <person name="Tang Q."/>
            <person name="Cao H."/>
            <person name="Cheng P."/>
            <person name="Zheng Y."/>
            <person name="Yuan Z."/>
            <person name="Zhou Y."/>
            <person name="Liu J."/>
            <person name="Tang Z."/>
            <person name="Zhuo Y."/>
            <person name="Zhang Y."/>
            <person name="Yu L."/>
            <person name="Huang J."/>
            <person name="Yang P."/>
            <person name="Peng Q."/>
            <person name="Zhang J."/>
            <person name="Jiang W."/>
            <person name="Zhang Z."/>
            <person name="Lin K."/>
            <person name="Ro D.K."/>
            <person name="Chen X."/>
            <person name="Xiong X."/>
            <person name="Shang Y."/>
            <person name="Huang S."/>
            <person name="Zeng J."/>
        </authorList>
    </citation>
    <scope>NUCLEOTIDE SEQUENCE [LARGE SCALE GENOMIC DNA]</scope>
    <source>
        <strain evidence="19">cv. BLH2017</strain>
        <tissue evidence="18">Root</tissue>
    </source>
</reference>
<dbReference type="Gene3D" id="1.10.510.10">
    <property type="entry name" value="Transferase(Phosphotransferase) domain 1"/>
    <property type="match status" value="1"/>
</dbReference>
<evidence type="ECO:0000256" key="6">
    <source>
        <dbReference type="ARBA" id="ARBA00022729"/>
    </source>
</evidence>
<keyword evidence="4" id="KW-0808">Transferase</keyword>
<evidence type="ECO:0000256" key="1">
    <source>
        <dbReference type="ARBA" id="ARBA00004479"/>
    </source>
</evidence>
<dbReference type="InterPro" id="IPR001881">
    <property type="entry name" value="EGF-like_Ca-bd_dom"/>
</dbReference>
<evidence type="ECO:0000256" key="7">
    <source>
        <dbReference type="ARBA" id="ARBA00022741"/>
    </source>
</evidence>
<keyword evidence="13" id="KW-0325">Glycoprotein</keyword>
<dbReference type="InterPro" id="IPR000719">
    <property type="entry name" value="Prot_kinase_dom"/>
</dbReference>
<protein>
    <submittedName>
        <fullName evidence="18">Protein kinase domain</fullName>
    </submittedName>
</protein>
<accession>A0A200R8C8</accession>
<dbReference type="CDD" id="cd00054">
    <property type="entry name" value="EGF_CA"/>
    <property type="match status" value="1"/>
</dbReference>
<dbReference type="Gene3D" id="3.30.200.20">
    <property type="entry name" value="Phosphorylase Kinase, domain 1"/>
    <property type="match status" value="1"/>
</dbReference>
<dbReference type="GO" id="GO:0005509">
    <property type="term" value="F:calcium ion binding"/>
    <property type="evidence" value="ECO:0007669"/>
    <property type="project" value="InterPro"/>
</dbReference>
<evidence type="ECO:0000256" key="8">
    <source>
        <dbReference type="ARBA" id="ARBA00022777"/>
    </source>
</evidence>
<keyword evidence="3" id="KW-0245">EGF-like domain</keyword>
<evidence type="ECO:0000256" key="12">
    <source>
        <dbReference type="ARBA" id="ARBA00023157"/>
    </source>
</evidence>
<dbReference type="GO" id="GO:0005524">
    <property type="term" value="F:ATP binding"/>
    <property type="evidence" value="ECO:0007669"/>
    <property type="project" value="UniProtKB-UniRule"/>
</dbReference>